<dbReference type="PROSITE" id="PS51273">
    <property type="entry name" value="GATASE_TYPE_1"/>
    <property type="match status" value="1"/>
</dbReference>
<dbReference type="GO" id="GO:0005829">
    <property type="term" value="C:cytosol"/>
    <property type="evidence" value="ECO:0007669"/>
    <property type="project" value="TreeGrafter"/>
</dbReference>
<dbReference type="InterPro" id="IPR006221">
    <property type="entry name" value="TrpG/PapA_dom"/>
</dbReference>
<sequence>MILVVDNYDSFVFNVARYIEELGREVRVARNDAITVEEIVRLDPEAVVVSPGPCTPTEAGVSLPLVRALSGRLPILGICLGHQAIGEAFGGRVVRARRPLHGRASRVAHDGTGLFEGLASPLTVGRYHSLIVEFDEGYAGPLRVTARSEEGEVMALEHAEHPTYGVQFHPESILTESGHGLLRNFFDAAKRRQACFA</sequence>
<dbReference type="RefSeq" id="WP_271199082.1">
    <property type="nucleotide sequence ID" value="NZ_BSFL01000001.1"/>
</dbReference>
<gene>
    <name evidence="3" type="primary">pabA</name>
    <name evidence="3" type="ORF">GCM10008174_03070</name>
</gene>
<dbReference type="InterPro" id="IPR029062">
    <property type="entry name" value="Class_I_gatase-like"/>
</dbReference>
<evidence type="ECO:0000313" key="4">
    <source>
        <dbReference type="Proteomes" id="UP001143309"/>
    </source>
</evidence>
<reference evidence="3" key="2">
    <citation type="submission" date="2023-01" db="EMBL/GenBank/DDBJ databases">
        <authorList>
            <person name="Sun Q."/>
            <person name="Evtushenko L."/>
        </authorList>
    </citation>
    <scope>NUCLEOTIDE SEQUENCE</scope>
    <source>
        <strain evidence="3">VKM B-2748</strain>
    </source>
</reference>
<dbReference type="PRINTS" id="PR00096">
    <property type="entry name" value="GATASE"/>
</dbReference>
<organism evidence="3 4">
    <name type="scientific">Methylopila turkensis</name>
    <dbReference type="NCBI Taxonomy" id="1437816"/>
    <lineage>
        <taxon>Bacteria</taxon>
        <taxon>Pseudomonadati</taxon>
        <taxon>Pseudomonadota</taxon>
        <taxon>Alphaproteobacteria</taxon>
        <taxon>Hyphomicrobiales</taxon>
        <taxon>Methylopilaceae</taxon>
        <taxon>Methylopila</taxon>
    </lineage>
</organism>
<dbReference type="EMBL" id="BSFL01000001">
    <property type="protein sequence ID" value="GLK78566.1"/>
    <property type="molecule type" value="Genomic_DNA"/>
</dbReference>
<comment type="caution">
    <text evidence="3">The sequence shown here is derived from an EMBL/GenBank/DDBJ whole genome shotgun (WGS) entry which is preliminary data.</text>
</comment>
<dbReference type="GO" id="GO:0004049">
    <property type="term" value="F:anthranilate synthase activity"/>
    <property type="evidence" value="ECO:0007669"/>
    <property type="project" value="TreeGrafter"/>
</dbReference>
<evidence type="ECO:0000256" key="1">
    <source>
        <dbReference type="ARBA" id="ARBA00022962"/>
    </source>
</evidence>
<dbReference type="PRINTS" id="PR00097">
    <property type="entry name" value="ANTSNTHASEII"/>
</dbReference>
<keyword evidence="4" id="KW-1185">Reference proteome</keyword>
<evidence type="ECO:0000313" key="3">
    <source>
        <dbReference type="EMBL" id="GLK78566.1"/>
    </source>
</evidence>
<reference evidence="3" key="1">
    <citation type="journal article" date="2014" name="Int. J. Syst. Evol. Microbiol.">
        <title>Complete genome sequence of Corynebacterium casei LMG S-19264T (=DSM 44701T), isolated from a smear-ripened cheese.</title>
        <authorList>
            <consortium name="US DOE Joint Genome Institute (JGI-PGF)"/>
            <person name="Walter F."/>
            <person name="Albersmeier A."/>
            <person name="Kalinowski J."/>
            <person name="Ruckert C."/>
        </authorList>
    </citation>
    <scope>NUCLEOTIDE SEQUENCE</scope>
    <source>
        <strain evidence="3">VKM B-2748</strain>
    </source>
</reference>
<dbReference type="PRINTS" id="PR00099">
    <property type="entry name" value="CPSGATASE"/>
</dbReference>
<dbReference type="AlphaFoldDB" id="A0A9W6N5S7"/>
<dbReference type="Pfam" id="PF00117">
    <property type="entry name" value="GATase"/>
    <property type="match status" value="1"/>
</dbReference>
<dbReference type="CDD" id="cd01743">
    <property type="entry name" value="GATase1_Anthranilate_Synthase"/>
    <property type="match status" value="1"/>
</dbReference>
<dbReference type="Proteomes" id="UP001143309">
    <property type="component" value="Unassembled WGS sequence"/>
</dbReference>
<keyword evidence="1" id="KW-0315">Glutamine amidotransferase</keyword>
<proteinExistence type="predicted"/>
<dbReference type="InterPro" id="IPR050472">
    <property type="entry name" value="Anth_synth/Amidotransfase"/>
</dbReference>
<dbReference type="InterPro" id="IPR017926">
    <property type="entry name" value="GATASE"/>
</dbReference>
<dbReference type="PANTHER" id="PTHR43418:SF4">
    <property type="entry name" value="MULTIFUNCTIONAL TRYPTOPHAN BIOSYNTHESIS PROTEIN"/>
    <property type="match status" value="1"/>
</dbReference>
<name>A0A9W6N5S7_9HYPH</name>
<protein>
    <submittedName>
        <fullName evidence="3">Aminodeoxychorismate/anthranilate synthase component II</fullName>
    </submittedName>
</protein>
<dbReference type="SUPFAM" id="SSF52317">
    <property type="entry name" value="Class I glutamine amidotransferase-like"/>
    <property type="match status" value="1"/>
</dbReference>
<evidence type="ECO:0000259" key="2">
    <source>
        <dbReference type="Pfam" id="PF00117"/>
    </source>
</evidence>
<feature type="domain" description="Glutamine amidotransferase" evidence="2">
    <location>
        <begin position="3"/>
        <end position="187"/>
    </location>
</feature>
<accession>A0A9W6N5S7</accession>
<dbReference type="NCBIfam" id="TIGR00566">
    <property type="entry name" value="trpG_papA"/>
    <property type="match status" value="1"/>
</dbReference>
<dbReference type="FunFam" id="3.40.50.880:FF:000003">
    <property type="entry name" value="Anthranilate synthase component II"/>
    <property type="match status" value="1"/>
</dbReference>
<dbReference type="Gene3D" id="3.40.50.880">
    <property type="match status" value="1"/>
</dbReference>
<dbReference type="PANTHER" id="PTHR43418">
    <property type="entry name" value="MULTIFUNCTIONAL TRYPTOPHAN BIOSYNTHESIS PROTEIN-RELATED"/>
    <property type="match status" value="1"/>
</dbReference>
<dbReference type="GO" id="GO:0000162">
    <property type="term" value="P:L-tryptophan biosynthetic process"/>
    <property type="evidence" value="ECO:0007669"/>
    <property type="project" value="TreeGrafter"/>
</dbReference>